<gene>
    <name evidence="2" type="ORF">IFDJLNFL_3140</name>
    <name evidence="3" type="ORF">MTDSW087_01210</name>
</gene>
<feature type="domain" description="HTH marR-type" evidence="1">
    <location>
        <begin position="20"/>
        <end position="151"/>
    </location>
</feature>
<keyword evidence="5" id="KW-1185">Reference proteome</keyword>
<proteinExistence type="predicted"/>
<dbReference type="AlphaFoldDB" id="A0A564FUR0"/>
<evidence type="ECO:0000313" key="2">
    <source>
        <dbReference type="EMBL" id="GJD57239.1"/>
    </source>
</evidence>
<reference evidence="3 4" key="1">
    <citation type="submission" date="2019-06" db="EMBL/GenBank/DDBJ databases">
        <authorList>
            <person name="Rodrigo-Torres L."/>
            <person name="Arahal R. D."/>
            <person name="Lucena T."/>
        </authorList>
    </citation>
    <scope>NUCLEOTIDE SEQUENCE [LARGE SCALE GENOMIC DNA]</scope>
    <source>
        <strain evidence="3 4">SW08-7</strain>
    </source>
</reference>
<dbReference type="InterPro" id="IPR036390">
    <property type="entry name" value="WH_DNA-bd_sf"/>
</dbReference>
<dbReference type="Pfam" id="PF12802">
    <property type="entry name" value="MarR_2"/>
    <property type="match status" value="1"/>
</dbReference>
<dbReference type="InterPro" id="IPR036388">
    <property type="entry name" value="WH-like_DNA-bd_sf"/>
</dbReference>
<dbReference type="EMBL" id="CABFVH010000005">
    <property type="protein sequence ID" value="VUF11528.1"/>
    <property type="molecule type" value="Genomic_DNA"/>
</dbReference>
<dbReference type="EMBL" id="BPQI01000092">
    <property type="protein sequence ID" value="GJD57239.1"/>
    <property type="molecule type" value="Genomic_DNA"/>
</dbReference>
<dbReference type="Proteomes" id="UP000401717">
    <property type="component" value="Unassembled WGS sequence"/>
</dbReference>
<dbReference type="RefSeq" id="WP_238179157.1">
    <property type="nucleotide sequence ID" value="NZ_BPQI01000092.1"/>
</dbReference>
<reference evidence="2" key="3">
    <citation type="submission" date="2021-08" db="EMBL/GenBank/DDBJ databases">
        <authorList>
            <person name="Tani A."/>
            <person name="Ola A."/>
            <person name="Ogura Y."/>
            <person name="Katsura K."/>
            <person name="Hayashi T."/>
        </authorList>
    </citation>
    <scope>NUCLEOTIDE SEQUENCE</scope>
    <source>
        <strain evidence="2">DSM 22415</strain>
    </source>
</reference>
<dbReference type="PANTHER" id="PTHR33164">
    <property type="entry name" value="TRANSCRIPTIONAL REGULATOR, MARR FAMILY"/>
    <property type="match status" value="1"/>
</dbReference>
<accession>A0A564FUR0</accession>
<sequence length="153" mass="16432">MSPSPRAARRSERTAGMAASPCHCLAVRQAARHVTQLYDRHLAAVGLRSTQYAVLAVLNRSGPLAVNELAQQLVMDRTATGRALRPLEREGLVHIGAGRDARTRALSLTAAGLERLDAARDPWSRAQAAFEAQYGPTEADALRLSLARVVGRG</sequence>
<dbReference type="GO" id="GO:0006950">
    <property type="term" value="P:response to stress"/>
    <property type="evidence" value="ECO:0007669"/>
    <property type="project" value="TreeGrafter"/>
</dbReference>
<dbReference type="Gene3D" id="1.10.10.10">
    <property type="entry name" value="Winged helix-like DNA-binding domain superfamily/Winged helix DNA-binding domain"/>
    <property type="match status" value="1"/>
</dbReference>
<reference evidence="2" key="2">
    <citation type="journal article" date="2021" name="Front. Microbiol.">
        <title>Comprehensive Comparative Genomics and Phenotyping of Methylobacterium Species.</title>
        <authorList>
            <person name="Alessa O."/>
            <person name="Ogura Y."/>
            <person name="Fujitani Y."/>
            <person name="Takami H."/>
            <person name="Hayashi T."/>
            <person name="Sahin N."/>
            <person name="Tani A."/>
        </authorList>
    </citation>
    <scope>NUCLEOTIDE SEQUENCE</scope>
    <source>
        <strain evidence="2">DSM 22415</strain>
    </source>
</reference>
<dbReference type="PANTHER" id="PTHR33164:SF105">
    <property type="entry name" value="TRANSCRIPTIONAL REPRESSOR PROTEIN-RELATED"/>
    <property type="match status" value="1"/>
</dbReference>
<organism evidence="3 4">
    <name type="scientific">Methylobacterium dankookense</name>
    <dbReference type="NCBI Taxonomy" id="560405"/>
    <lineage>
        <taxon>Bacteria</taxon>
        <taxon>Pseudomonadati</taxon>
        <taxon>Pseudomonadota</taxon>
        <taxon>Alphaproteobacteria</taxon>
        <taxon>Hyphomicrobiales</taxon>
        <taxon>Methylobacteriaceae</taxon>
        <taxon>Methylobacterium</taxon>
    </lineage>
</organism>
<dbReference type="InterPro" id="IPR039422">
    <property type="entry name" value="MarR/SlyA-like"/>
</dbReference>
<protein>
    <recommendedName>
        <fullName evidence="1">HTH marR-type domain-containing protein</fullName>
    </recommendedName>
</protein>
<evidence type="ECO:0000313" key="5">
    <source>
        <dbReference type="Proteomes" id="UP001055303"/>
    </source>
</evidence>
<dbReference type="SMART" id="SM00347">
    <property type="entry name" value="HTH_MARR"/>
    <property type="match status" value="1"/>
</dbReference>
<dbReference type="GO" id="GO:0003700">
    <property type="term" value="F:DNA-binding transcription factor activity"/>
    <property type="evidence" value="ECO:0007669"/>
    <property type="project" value="InterPro"/>
</dbReference>
<name>A0A564FUR0_9HYPH</name>
<dbReference type="InterPro" id="IPR000835">
    <property type="entry name" value="HTH_MarR-typ"/>
</dbReference>
<dbReference type="Proteomes" id="UP001055303">
    <property type="component" value="Unassembled WGS sequence"/>
</dbReference>
<evidence type="ECO:0000313" key="4">
    <source>
        <dbReference type="Proteomes" id="UP000401717"/>
    </source>
</evidence>
<evidence type="ECO:0000313" key="3">
    <source>
        <dbReference type="EMBL" id="VUF11528.1"/>
    </source>
</evidence>
<dbReference type="PROSITE" id="PS50995">
    <property type="entry name" value="HTH_MARR_2"/>
    <property type="match status" value="1"/>
</dbReference>
<evidence type="ECO:0000259" key="1">
    <source>
        <dbReference type="PROSITE" id="PS50995"/>
    </source>
</evidence>
<dbReference type="SUPFAM" id="SSF46785">
    <property type="entry name" value="Winged helix' DNA-binding domain"/>
    <property type="match status" value="1"/>
</dbReference>